<dbReference type="PANTHER" id="PTHR12775:SF0">
    <property type="entry name" value="REPLICATION TERMINATION FACTOR 2"/>
    <property type="match status" value="1"/>
</dbReference>
<feature type="region of interest" description="Disordered" evidence="2">
    <location>
        <begin position="209"/>
        <end position="245"/>
    </location>
</feature>
<accession>A0A0C9XGT6</accession>
<dbReference type="Pfam" id="PF04641">
    <property type="entry name" value="Rtf2"/>
    <property type="match status" value="1"/>
</dbReference>
<feature type="region of interest" description="Disordered" evidence="2">
    <location>
        <begin position="1"/>
        <end position="26"/>
    </location>
</feature>
<dbReference type="EMBL" id="KN838760">
    <property type="protein sequence ID" value="KIJ95332.1"/>
    <property type="molecule type" value="Genomic_DNA"/>
</dbReference>
<feature type="region of interest" description="Disordered" evidence="2">
    <location>
        <begin position="148"/>
        <end position="173"/>
    </location>
</feature>
<comment type="similarity">
    <text evidence="1">Belongs to the rtf2 family.</text>
</comment>
<feature type="compositionally biased region" description="Polar residues" evidence="2">
    <location>
        <begin position="91"/>
        <end position="107"/>
    </location>
</feature>
<dbReference type="Proteomes" id="UP000054477">
    <property type="component" value="Unassembled WGS sequence"/>
</dbReference>
<keyword evidence="4" id="KW-1185">Reference proteome</keyword>
<evidence type="ECO:0000313" key="3">
    <source>
        <dbReference type="EMBL" id="KIJ95332.1"/>
    </source>
</evidence>
<dbReference type="InterPro" id="IPR006735">
    <property type="entry name" value="Rtf2"/>
</dbReference>
<dbReference type="CDD" id="cd16653">
    <property type="entry name" value="RING-like_Rtf2"/>
    <property type="match status" value="1"/>
</dbReference>
<reference evidence="3 4" key="1">
    <citation type="submission" date="2014-04" db="EMBL/GenBank/DDBJ databases">
        <authorList>
            <consortium name="DOE Joint Genome Institute"/>
            <person name="Kuo A."/>
            <person name="Kohler A."/>
            <person name="Nagy L.G."/>
            <person name="Floudas D."/>
            <person name="Copeland A."/>
            <person name="Barry K.W."/>
            <person name="Cichocki N."/>
            <person name="Veneault-Fourrey C."/>
            <person name="LaButti K."/>
            <person name="Lindquist E.A."/>
            <person name="Lipzen A."/>
            <person name="Lundell T."/>
            <person name="Morin E."/>
            <person name="Murat C."/>
            <person name="Sun H."/>
            <person name="Tunlid A."/>
            <person name="Henrissat B."/>
            <person name="Grigoriev I.V."/>
            <person name="Hibbett D.S."/>
            <person name="Martin F."/>
            <person name="Nordberg H.P."/>
            <person name="Cantor M.N."/>
            <person name="Hua S.X."/>
        </authorList>
    </citation>
    <scope>NUCLEOTIDE SEQUENCE [LARGE SCALE GENOMIC DNA]</scope>
    <source>
        <strain evidence="3 4">LaAM-08-1</strain>
    </source>
</reference>
<dbReference type="GO" id="GO:0006274">
    <property type="term" value="P:DNA replication termination"/>
    <property type="evidence" value="ECO:0007669"/>
    <property type="project" value="TreeGrafter"/>
</dbReference>
<feature type="compositionally biased region" description="Basic and acidic residues" evidence="2">
    <location>
        <begin position="153"/>
        <end position="162"/>
    </location>
</feature>
<name>A0A0C9XGT6_9AGAR</name>
<reference evidence="4" key="2">
    <citation type="submission" date="2015-01" db="EMBL/GenBank/DDBJ databases">
        <title>Evolutionary Origins and Diversification of the Mycorrhizal Mutualists.</title>
        <authorList>
            <consortium name="DOE Joint Genome Institute"/>
            <consortium name="Mycorrhizal Genomics Consortium"/>
            <person name="Kohler A."/>
            <person name="Kuo A."/>
            <person name="Nagy L.G."/>
            <person name="Floudas D."/>
            <person name="Copeland A."/>
            <person name="Barry K.W."/>
            <person name="Cichocki N."/>
            <person name="Veneault-Fourrey C."/>
            <person name="LaButti K."/>
            <person name="Lindquist E.A."/>
            <person name="Lipzen A."/>
            <person name="Lundell T."/>
            <person name="Morin E."/>
            <person name="Murat C."/>
            <person name="Riley R."/>
            <person name="Ohm R."/>
            <person name="Sun H."/>
            <person name="Tunlid A."/>
            <person name="Henrissat B."/>
            <person name="Grigoriev I.V."/>
            <person name="Hibbett D.S."/>
            <person name="Martin F."/>
        </authorList>
    </citation>
    <scope>NUCLEOTIDE SEQUENCE [LARGE SCALE GENOMIC DNA]</scope>
    <source>
        <strain evidence="4">LaAM-08-1</strain>
    </source>
</reference>
<evidence type="ECO:0000313" key="4">
    <source>
        <dbReference type="Proteomes" id="UP000054477"/>
    </source>
</evidence>
<dbReference type="OrthoDB" id="247013at2759"/>
<evidence type="ECO:0000256" key="1">
    <source>
        <dbReference type="ARBA" id="ARBA00009885"/>
    </source>
</evidence>
<gene>
    <name evidence="3" type="ORF">K443DRAFT_11469</name>
</gene>
<feature type="compositionally biased region" description="Basic and acidic residues" evidence="2">
    <location>
        <begin position="209"/>
        <end position="218"/>
    </location>
</feature>
<dbReference type="InterPro" id="IPR027799">
    <property type="entry name" value="Rtf2_RING-finger"/>
</dbReference>
<proteinExistence type="inferred from homology"/>
<dbReference type="GO" id="GO:0005634">
    <property type="term" value="C:nucleus"/>
    <property type="evidence" value="ECO:0007669"/>
    <property type="project" value="TreeGrafter"/>
</dbReference>
<protein>
    <submittedName>
        <fullName evidence="3">Unplaced genomic scaffold K443scaffold_225, whole genome shotgun sequence</fullName>
    </submittedName>
</protein>
<evidence type="ECO:0000256" key="2">
    <source>
        <dbReference type="SAM" id="MobiDB-lite"/>
    </source>
</evidence>
<feature type="region of interest" description="Disordered" evidence="2">
    <location>
        <begin position="91"/>
        <end position="111"/>
    </location>
</feature>
<dbReference type="AlphaFoldDB" id="A0A0C9XGT6"/>
<organism evidence="3 4">
    <name type="scientific">Laccaria amethystina LaAM-08-1</name>
    <dbReference type="NCBI Taxonomy" id="1095629"/>
    <lineage>
        <taxon>Eukaryota</taxon>
        <taxon>Fungi</taxon>
        <taxon>Dikarya</taxon>
        <taxon>Basidiomycota</taxon>
        <taxon>Agaricomycotina</taxon>
        <taxon>Agaricomycetes</taxon>
        <taxon>Agaricomycetidae</taxon>
        <taxon>Agaricales</taxon>
        <taxon>Agaricineae</taxon>
        <taxon>Hydnangiaceae</taxon>
        <taxon>Laccaria</taxon>
    </lineage>
</organism>
<sequence length="301" mass="33128">MGNDGGSIPDRRDLVRNKPKAEQADKANQTRARWFFCALSKRKLQEPIVTCALGKLYNKDSIIEYLLDKAAYGDGERICGHIRSLKDVKTLTLSPNPAPQSSEPSSSDTERPQFVCPLTLKEMNGAQPFVYLSTCGCVFSQAGLKTVSASSTPKDRENDKGKAKAATTDPSDAELELCPQCGKKYSQTEDVVLLNPSQDEEDAMREVMERKRLLEPVKKPKSSKKRKNDSPADDAAYPVKKQAAVRPSAKISAASQAVVSGLAMEEAKRKSEMSDAVKSLYGNGTKRKETFMTMNTFTRYA</sequence>
<feature type="compositionally biased region" description="Basic and acidic residues" evidence="2">
    <location>
        <begin position="9"/>
        <end position="25"/>
    </location>
</feature>
<dbReference type="PANTHER" id="PTHR12775">
    <property type="entry name" value="PROTEIN C20ORF43 HOMOLOG"/>
    <property type="match status" value="1"/>
</dbReference>
<dbReference type="HOGENOM" id="CLU_048955_2_0_1"/>